<proteinExistence type="predicted"/>
<evidence type="ECO:0000313" key="3">
    <source>
        <dbReference type="EMBL" id="GEO92674.1"/>
    </source>
</evidence>
<keyword evidence="5" id="KW-1185">Reference proteome</keyword>
<accession>A0A0U3I8V8</accession>
<name>A0A0U3I8V8_9MICC</name>
<dbReference type="OrthoDB" id="5188303at2"/>
<evidence type="ECO:0000313" key="5">
    <source>
        <dbReference type="Proteomes" id="UP000321155"/>
    </source>
</evidence>
<dbReference type="InterPro" id="IPR009839">
    <property type="entry name" value="SseB_N"/>
</dbReference>
<dbReference type="RefSeq" id="WP_058858497.1">
    <property type="nucleotide sequence ID" value="NZ_BJZR01000055.1"/>
</dbReference>
<gene>
    <name evidence="2" type="ORF">AS188_08540</name>
    <name evidence="3" type="ORF">KFL01_19800</name>
</gene>
<evidence type="ECO:0000313" key="4">
    <source>
        <dbReference type="Proteomes" id="UP000057181"/>
    </source>
</evidence>
<dbReference type="EMBL" id="BJZR01000055">
    <property type="protein sequence ID" value="GEO92674.1"/>
    <property type="molecule type" value="Genomic_DNA"/>
</dbReference>
<sequence length="286" mass="28897">MTQRPLPEHIAAQLRGAGGTADTAGQAWAGRNLGQGTSHTHRFPDDDGAAAPGVLAALAALRAGEGDESAVVAALAGARLFVPVVAEVSSSTRTEDGLVADKEADMALVTLRAADGRQVLPAFTSTEALTAWHAGARPVATDARRAAVAAVKDGTQLLVLDPGSAAPFVVRRPALWALAQGREWVPSYRSAEVAQAVQRAAAGLPGVVSASTAPGDGVAARAADGAAVPGGGTGPELAVVLALRAGLDRAALEDVVARLQARLSTERALAEDVDSLQVRLTAAERA</sequence>
<reference evidence="2 4" key="1">
    <citation type="submission" date="2015-11" db="EMBL/GenBank/DDBJ databases">
        <title>Complete Genome Sequence of Kocuria flava strain HO-9041.</title>
        <authorList>
            <person name="Zhou M."/>
            <person name="Dai J."/>
        </authorList>
    </citation>
    <scope>NUCLEOTIDE SEQUENCE [LARGE SCALE GENOMIC DNA]</scope>
    <source>
        <strain evidence="2 4">HO-9041</strain>
    </source>
</reference>
<feature type="domain" description="SseB protein N-terminal" evidence="1">
    <location>
        <begin position="56"/>
        <end position="177"/>
    </location>
</feature>
<evidence type="ECO:0000259" key="1">
    <source>
        <dbReference type="Pfam" id="PF07179"/>
    </source>
</evidence>
<dbReference type="Pfam" id="PF07179">
    <property type="entry name" value="SseB"/>
    <property type="match status" value="1"/>
</dbReference>
<evidence type="ECO:0000313" key="2">
    <source>
        <dbReference type="EMBL" id="ALU39788.1"/>
    </source>
</evidence>
<organism evidence="2 4">
    <name type="scientific">Kocuria flava</name>
    <dbReference type="NCBI Taxonomy" id="446860"/>
    <lineage>
        <taxon>Bacteria</taxon>
        <taxon>Bacillati</taxon>
        <taxon>Actinomycetota</taxon>
        <taxon>Actinomycetes</taxon>
        <taxon>Micrococcales</taxon>
        <taxon>Micrococcaceae</taxon>
        <taxon>Kocuria</taxon>
    </lineage>
</organism>
<dbReference type="STRING" id="446860.AS188_08540"/>
<dbReference type="Proteomes" id="UP000321155">
    <property type="component" value="Unassembled WGS sequence"/>
</dbReference>
<dbReference type="AlphaFoldDB" id="A0A0U3I8V8"/>
<protein>
    <recommendedName>
        <fullName evidence="1">SseB protein N-terminal domain-containing protein</fullName>
    </recommendedName>
</protein>
<dbReference type="EMBL" id="CP013254">
    <property type="protein sequence ID" value="ALU39788.1"/>
    <property type="molecule type" value="Genomic_DNA"/>
</dbReference>
<reference evidence="3 5" key="2">
    <citation type="submission" date="2019-07" db="EMBL/GenBank/DDBJ databases">
        <title>Whole genome shotgun sequence of Kocuria flava NBRC 107626.</title>
        <authorList>
            <person name="Hosoyama A."/>
            <person name="Uohara A."/>
            <person name="Ohji S."/>
            <person name="Ichikawa N."/>
        </authorList>
    </citation>
    <scope>NUCLEOTIDE SEQUENCE [LARGE SCALE GENOMIC DNA]</scope>
    <source>
        <strain evidence="3 5">NBRC 107626</strain>
    </source>
</reference>
<dbReference type="Proteomes" id="UP000057181">
    <property type="component" value="Chromosome"/>
</dbReference>
<dbReference type="KEGG" id="kfv:AS188_08540"/>